<feature type="region of interest" description="Disordered" evidence="1">
    <location>
        <begin position="1"/>
        <end position="32"/>
    </location>
</feature>
<keyword evidence="3" id="KW-1185">Reference proteome</keyword>
<gene>
    <name evidence="2" type="ORF">SANT12839_031050</name>
</gene>
<feature type="compositionally biased region" description="Basic and acidic residues" evidence="1">
    <location>
        <begin position="11"/>
        <end position="24"/>
    </location>
</feature>
<accession>A0A4D4K8L0</accession>
<dbReference type="AlphaFoldDB" id="A0A4D4K8L0"/>
<evidence type="ECO:0000313" key="3">
    <source>
        <dbReference type="Proteomes" id="UP000299290"/>
    </source>
</evidence>
<proteinExistence type="predicted"/>
<comment type="caution">
    <text evidence="2">The sequence shown here is derived from an EMBL/GenBank/DDBJ whole genome shotgun (WGS) entry which is preliminary data.</text>
</comment>
<organism evidence="2 3">
    <name type="scientific">Streptomyces antimycoticus</name>
    <dbReference type="NCBI Taxonomy" id="68175"/>
    <lineage>
        <taxon>Bacteria</taxon>
        <taxon>Bacillati</taxon>
        <taxon>Actinomycetota</taxon>
        <taxon>Actinomycetes</taxon>
        <taxon>Kitasatosporales</taxon>
        <taxon>Streptomycetaceae</taxon>
        <taxon>Streptomyces</taxon>
        <taxon>Streptomyces violaceusniger group</taxon>
    </lineage>
</organism>
<evidence type="ECO:0000256" key="1">
    <source>
        <dbReference type="SAM" id="MobiDB-lite"/>
    </source>
</evidence>
<sequence>MTHRRVLPQRGRGEALPEAEREPDALGVSRDQLASRAEHAGFGALLRQDIRDHYRAAARGTAP</sequence>
<protein>
    <submittedName>
        <fullName evidence="2">Uncharacterized protein</fullName>
    </submittedName>
</protein>
<dbReference type="EMBL" id="BJHV01000001">
    <property type="protein sequence ID" value="GDY42223.1"/>
    <property type="molecule type" value="Genomic_DNA"/>
</dbReference>
<reference evidence="2 3" key="1">
    <citation type="journal article" date="2020" name="Int. J. Syst. Evol. Microbiol.">
        <title>Reclassification of Streptomyces castelarensis and Streptomyces sporoclivatus as later heterotypic synonyms of Streptomyces antimycoticus.</title>
        <authorList>
            <person name="Komaki H."/>
            <person name="Tamura T."/>
        </authorList>
    </citation>
    <scope>NUCLEOTIDE SEQUENCE [LARGE SCALE GENOMIC DNA]</scope>
    <source>
        <strain evidence="2 3">NBRC 12839</strain>
    </source>
</reference>
<name>A0A4D4K8L0_9ACTN</name>
<dbReference type="Proteomes" id="UP000299290">
    <property type="component" value="Unassembled WGS sequence"/>
</dbReference>
<evidence type="ECO:0000313" key="2">
    <source>
        <dbReference type="EMBL" id="GDY42223.1"/>
    </source>
</evidence>